<gene>
    <name evidence="2" type="ORF">TVAG_094620</name>
</gene>
<keyword evidence="1" id="KW-0175">Coiled coil</keyword>
<sequence length="304" mass="35396">MDDSQYRSEIRLRLEAENRALQSRYLDLEFTAAEIEAQNELLSKDSSPKKSAKQDDASAKLKEINSLKKQLLLLKQQSRDSKLLKEQYERVLKNKQNNIEFLKSEISEIKLHTPSETLDQLKETLSQLKVEVDQNNSMLEVLQKEESDNQSRLDELRRNLNITGEIKPLPKDWKEEPIPRGQLMDTRADYDELRTAYEEANSILNEMRRDPTYGTGDADGLAMALYAEINLANNSEDRALSALYEEEISLTARLEKELEDIRKATSEIKNFREECYERQKKHYDIAVSQEWLNILHSELEKLGE</sequence>
<feature type="coiled-coil region" evidence="1">
    <location>
        <begin position="57"/>
        <end position="159"/>
    </location>
</feature>
<dbReference type="VEuPathDB" id="TrichDB:TVAG_094620"/>
<accession>A2DBT4</accession>
<dbReference type="SMR" id="A2DBT4"/>
<dbReference type="VEuPathDB" id="TrichDB:TVAGG3_0380570"/>
<organism evidence="2 3">
    <name type="scientific">Trichomonas vaginalis (strain ATCC PRA-98 / G3)</name>
    <dbReference type="NCBI Taxonomy" id="412133"/>
    <lineage>
        <taxon>Eukaryota</taxon>
        <taxon>Metamonada</taxon>
        <taxon>Parabasalia</taxon>
        <taxon>Trichomonadida</taxon>
        <taxon>Trichomonadidae</taxon>
        <taxon>Trichomonas</taxon>
    </lineage>
</organism>
<evidence type="ECO:0000313" key="2">
    <source>
        <dbReference type="EMBL" id="EAY22287.1"/>
    </source>
</evidence>
<dbReference type="RefSeq" id="XP_001583273.1">
    <property type="nucleotide sequence ID" value="XM_001583223.1"/>
</dbReference>
<dbReference type="AlphaFoldDB" id="A2DBT4"/>
<feature type="coiled-coil region" evidence="1">
    <location>
        <begin position="244"/>
        <end position="274"/>
    </location>
</feature>
<reference evidence="2" key="2">
    <citation type="journal article" date="2007" name="Science">
        <title>Draft genome sequence of the sexually transmitted pathogen Trichomonas vaginalis.</title>
        <authorList>
            <person name="Carlton J.M."/>
            <person name="Hirt R.P."/>
            <person name="Silva J.C."/>
            <person name="Delcher A.L."/>
            <person name="Schatz M."/>
            <person name="Zhao Q."/>
            <person name="Wortman J.R."/>
            <person name="Bidwell S.L."/>
            <person name="Alsmark U.C.M."/>
            <person name="Besteiro S."/>
            <person name="Sicheritz-Ponten T."/>
            <person name="Noel C.J."/>
            <person name="Dacks J.B."/>
            <person name="Foster P.G."/>
            <person name="Simillion C."/>
            <person name="Van de Peer Y."/>
            <person name="Miranda-Saavedra D."/>
            <person name="Barton G.J."/>
            <person name="Westrop G.D."/>
            <person name="Mueller S."/>
            <person name="Dessi D."/>
            <person name="Fiori P.L."/>
            <person name="Ren Q."/>
            <person name="Paulsen I."/>
            <person name="Zhang H."/>
            <person name="Bastida-Corcuera F.D."/>
            <person name="Simoes-Barbosa A."/>
            <person name="Brown M.T."/>
            <person name="Hayes R.D."/>
            <person name="Mukherjee M."/>
            <person name="Okumura C.Y."/>
            <person name="Schneider R."/>
            <person name="Smith A.J."/>
            <person name="Vanacova S."/>
            <person name="Villalvazo M."/>
            <person name="Haas B.J."/>
            <person name="Pertea M."/>
            <person name="Feldblyum T.V."/>
            <person name="Utterback T.R."/>
            <person name="Shu C.L."/>
            <person name="Osoegawa K."/>
            <person name="de Jong P.J."/>
            <person name="Hrdy I."/>
            <person name="Horvathova L."/>
            <person name="Zubacova Z."/>
            <person name="Dolezal P."/>
            <person name="Malik S.B."/>
            <person name="Logsdon J.M. Jr."/>
            <person name="Henze K."/>
            <person name="Gupta A."/>
            <person name="Wang C.C."/>
            <person name="Dunne R.L."/>
            <person name="Upcroft J.A."/>
            <person name="Upcroft P."/>
            <person name="White O."/>
            <person name="Salzberg S.L."/>
            <person name="Tang P."/>
            <person name="Chiu C.-H."/>
            <person name="Lee Y.-S."/>
            <person name="Embley T.M."/>
            <person name="Coombs G.H."/>
            <person name="Mottram J.C."/>
            <person name="Tachezy J."/>
            <person name="Fraser-Liggett C.M."/>
            <person name="Johnson P.J."/>
        </authorList>
    </citation>
    <scope>NUCLEOTIDE SEQUENCE [LARGE SCALE GENOMIC DNA]</scope>
    <source>
        <strain evidence="2">G3</strain>
    </source>
</reference>
<dbReference type="KEGG" id="tva:5467841"/>
<dbReference type="Proteomes" id="UP000001542">
    <property type="component" value="Unassembled WGS sequence"/>
</dbReference>
<dbReference type="InParanoid" id="A2DBT4"/>
<dbReference type="EMBL" id="DS113185">
    <property type="protein sequence ID" value="EAY22287.1"/>
    <property type="molecule type" value="Genomic_DNA"/>
</dbReference>
<reference evidence="2" key="1">
    <citation type="submission" date="2006-10" db="EMBL/GenBank/DDBJ databases">
        <authorList>
            <person name="Amadeo P."/>
            <person name="Zhao Q."/>
            <person name="Wortman J."/>
            <person name="Fraser-Liggett C."/>
            <person name="Carlton J."/>
        </authorList>
    </citation>
    <scope>NUCLEOTIDE SEQUENCE</scope>
    <source>
        <strain evidence="2">G3</strain>
    </source>
</reference>
<proteinExistence type="predicted"/>
<evidence type="ECO:0000256" key="1">
    <source>
        <dbReference type="SAM" id="Coils"/>
    </source>
</evidence>
<evidence type="ECO:0000313" key="3">
    <source>
        <dbReference type="Proteomes" id="UP000001542"/>
    </source>
</evidence>
<name>A2DBT4_TRIV3</name>
<keyword evidence="3" id="KW-1185">Reference proteome</keyword>
<protein>
    <submittedName>
        <fullName evidence="2">Uncharacterized protein</fullName>
    </submittedName>
</protein>